<dbReference type="PANTHER" id="PTHR10491:SF4">
    <property type="entry name" value="METHIONINE ADENOSYLTRANSFERASE 2 SUBUNIT BETA"/>
    <property type="match status" value="1"/>
</dbReference>
<evidence type="ECO:0000256" key="6">
    <source>
        <dbReference type="RuleBase" id="RU364082"/>
    </source>
</evidence>
<dbReference type="EMBL" id="CP020465">
    <property type="protein sequence ID" value="ASP46648.1"/>
    <property type="molecule type" value="Genomic_DNA"/>
</dbReference>
<evidence type="ECO:0000256" key="3">
    <source>
        <dbReference type="ARBA" id="ARBA00012929"/>
    </source>
</evidence>
<name>A0A222G407_9GAMM</name>
<comment type="function">
    <text evidence="6">Catalyzes the reduction of dTDP-6-deoxy-L-lyxo-4-hexulose to yield dTDP-L-rhamnose.</text>
</comment>
<comment type="similarity">
    <text evidence="2 6">Belongs to the dTDP-4-dehydrorhamnose reductase family.</text>
</comment>
<dbReference type="AlphaFoldDB" id="A0A222G407"/>
<dbReference type="EC" id="1.1.1.133" evidence="3 6"/>
<dbReference type="GO" id="GO:0005829">
    <property type="term" value="C:cytosol"/>
    <property type="evidence" value="ECO:0007669"/>
    <property type="project" value="TreeGrafter"/>
</dbReference>
<dbReference type="UniPathway" id="UPA00124"/>
<dbReference type="GO" id="GO:0008831">
    <property type="term" value="F:dTDP-4-dehydrorhamnose reductase activity"/>
    <property type="evidence" value="ECO:0007669"/>
    <property type="project" value="UniProtKB-EC"/>
</dbReference>
<evidence type="ECO:0000259" key="7">
    <source>
        <dbReference type="Pfam" id="PF04321"/>
    </source>
</evidence>
<keyword evidence="6" id="KW-0521">NADP</keyword>
<dbReference type="InterPro" id="IPR005913">
    <property type="entry name" value="dTDP_dehydrorham_reduct"/>
</dbReference>
<dbReference type="OrthoDB" id="9803892at2"/>
<dbReference type="Gene3D" id="3.40.50.720">
    <property type="entry name" value="NAD(P)-binding Rossmann-like Domain"/>
    <property type="match status" value="1"/>
</dbReference>
<evidence type="ECO:0000256" key="4">
    <source>
        <dbReference type="ARBA" id="ARBA00017099"/>
    </source>
</evidence>
<protein>
    <recommendedName>
        <fullName evidence="4 6">dTDP-4-dehydrorhamnose reductase</fullName>
        <ecNumber evidence="3 6">1.1.1.133</ecNumber>
    </recommendedName>
</protein>
<sequence length="298" mass="32334">MTDHNTMKIIVIGKSGQLAWELSQLSTPEQEVICLGRDDVDLQDDSALVSCFKQYNADGVINASAYTAVDNAEGDVESAFALNATAVGNLAQACKALSLPFVHISTDFVFHGDKGSPYLPGDEINPLGVYGASKAQGEQLIANIYPEHSVIIRTSWVYSTHGNNFVKTMLNLMASKPELGVISDQIGTPTYAKGLAQACIASLHSHVVGVHHYTDTGVASWYDFAVAIQNIGLELGLLDKKIPIKPITTAQYPTPAQRPHYSVLDKASLVKALPELSLMHWQEQLTHMMTALKNEREA</sequence>
<dbReference type="Proteomes" id="UP000202259">
    <property type="component" value="Chromosome"/>
</dbReference>
<evidence type="ECO:0000256" key="2">
    <source>
        <dbReference type="ARBA" id="ARBA00010944"/>
    </source>
</evidence>
<accession>A0A222G407</accession>
<comment type="pathway">
    <text evidence="1 6">Carbohydrate biosynthesis; dTDP-L-rhamnose biosynthesis.</text>
</comment>
<dbReference type="SUPFAM" id="SSF51735">
    <property type="entry name" value="NAD(P)-binding Rossmann-fold domains"/>
    <property type="match status" value="1"/>
</dbReference>
<dbReference type="UniPathway" id="UPA00281"/>
<reference evidence="8 9" key="1">
    <citation type="submission" date="2017-08" db="EMBL/GenBank/DDBJ databases">
        <title>Complete genome of Colwellia sp. NB097-1, a psychrophile bacterium ioslated from Bering Sea.</title>
        <authorList>
            <person name="Chen X."/>
        </authorList>
    </citation>
    <scope>NUCLEOTIDE SEQUENCE [LARGE SCALE GENOMIC DNA]</scope>
    <source>
        <strain evidence="8 9">NB097-1</strain>
    </source>
</reference>
<dbReference type="GO" id="GO:0009243">
    <property type="term" value="P:O antigen biosynthetic process"/>
    <property type="evidence" value="ECO:0007669"/>
    <property type="project" value="UniProtKB-UniPathway"/>
</dbReference>
<comment type="catalytic activity">
    <reaction evidence="5 6">
        <text>dTDP-beta-L-rhamnose + NADP(+) = dTDP-4-dehydro-beta-L-rhamnose + NADPH + H(+)</text>
        <dbReference type="Rhea" id="RHEA:21796"/>
        <dbReference type="ChEBI" id="CHEBI:15378"/>
        <dbReference type="ChEBI" id="CHEBI:57510"/>
        <dbReference type="ChEBI" id="CHEBI:57783"/>
        <dbReference type="ChEBI" id="CHEBI:58349"/>
        <dbReference type="ChEBI" id="CHEBI:62830"/>
        <dbReference type="EC" id="1.1.1.133"/>
    </reaction>
</comment>
<evidence type="ECO:0000256" key="5">
    <source>
        <dbReference type="ARBA" id="ARBA00048200"/>
    </source>
</evidence>
<dbReference type="NCBIfam" id="TIGR01214">
    <property type="entry name" value="rmlD"/>
    <property type="match status" value="1"/>
</dbReference>
<organism evidence="8 9">
    <name type="scientific">Cognaticolwellia beringensis</name>
    <dbReference type="NCBI Taxonomy" id="1967665"/>
    <lineage>
        <taxon>Bacteria</taxon>
        <taxon>Pseudomonadati</taxon>
        <taxon>Pseudomonadota</taxon>
        <taxon>Gammaproteobacteria</taxon>
        <taxon>Alteromonadales</taxon>
        <taxon>Colwelliaceae</taxon>
        <taxon>Cognaticolwellia</taxon>
    </lineage>
</organism>
<gene>
    <name evidence="8" type="primary">rfbD</name>
    <name evidence="8" type="ORF">B5D82_01940</name>
</gene>
<dbReference type="KEGG" id="cber:B5D82_01940"/>
<evidence type="ECO:0000313" key="8">
    <source>
        <dbReference type="EMBL" id="ASP46648.1"/>
    </source>
</evidence>
<dbReference type="InterPro" id="IPR036291">
    <property type="entry name" value="NAD(P)-bd_dom_sf"/>
</dbReference>
<comment type="cofactor">
    <cofactor evidence="6">
        <name>Mg(2+)</name>
        <dbReference type="ChEBI" id="CHEBI:18420"/>
    </cofactor>
    <text evidence="6">Binds 1 Mg(2+) ion per monomer.</text>
</comment>
<feature type="domain" description="RmlD-like substrate binding" evidence="7">
    <location>
        <begin position="7"/>
        <end position="292"/>
    </location>
</feature>
<dbReference type="GO" id="GO:0019305">
    <property type="term" value="P:dTDP-rhamnose biosynthetic process"/>
    <property type="evidence" value="ECO:0007669"/>
    <property type="project" value="UniProtKB-UniPathway"/>
</dbReference>
<keyword evidence="9" id="KW-1185">Reference proteome</keyword>
<dbReference type="PANTHER" id="PTHR10491">
    <property type="entry name" value="DTDP-4-DEHYDRORHAMNOSE REDUCTASE"/>
    <property type="match status" value="1"/>
</dbReference>
<evidence type="ECO:0000256" key="1">
    <source>
        <dbReference type="ARBA" id="ARBA00004781"/>
    </source>
</evidence>
<dbReference type="Pfam" id="PF04321">
    <property type="entry name" value="RmlD_sub_bind"/>
    <property type="match status" value="1"/>
</dbReference>
<dbReference type="CDD" id="cd05254">
    <property type="entry name" value="dTDP_HR_like_SDR_e"/>
    <property type="match status" value="1"/>
</dbReference>
<dbReference type="RefSeq" id="WP_081148786.1">
    <property type="nucleotide sequence ID" value="NZ_CP020465.1"/>
</dbReference>
<keyword evidence="6" id="KW-0560">Oxidoreductase</keyword>
<evidence type="ECO:0000313" key="9">
    <source>
        <dbReference type="Proteomes" id="UP000202259"/>
    </source>
</evidence>
<dbReference type="InterPro" id="IPR029903">
    <property type="entry name" value="RmlD-like-bd"/>
</dbReference>
<dbReference type="Gene3D" id="3.90.25.10">
    <property type="entry name" value="UDP-galactose 4-epimerase, domain 1"/>
    <property type="match status" value="1"/>
</dbReference>
<proteinExistence type="inferred from homology"/>